<dbReference type="InterPro" id="IPR053192">
    <property type="entry name" value="Vacuole_Formation_Reg"/>
</dbReference>
<keyword evidence="1" id="KW-0677">Repeat</keyword>
<comment type="caution">
    <text evidence="3">The sequence shown here is derived from an EMBL/GenBank/DDBJ whole genome shotgun (WGS) entry which is preliminary data.</text>
</comment>
<feature type="domain" description="DC1" evidence="2">
    <location>
        <begin position="60"/>
        <end position="113"/>
    </location>
</feature>
<accession>A0AAD8H328</accession>
<dbReference type="InterPro" id="IPR046349">
    <property type="entry name" value="C1-like_sf"/>
</dbReference>
<dbReference type="PANTHER" id="PTHR32410">
    <property type="entry name" value="CYSTEINE/HISTIDINE-RICH C1 DOMAIN FAMILY PROTEIN"/>
    <property type="match status" value="1"/>
</dbReference>
<evidence type="ECO:0000313" key="4">
    <source>
        <dbReference type="Proteomes" id="UP001237642"/>
    </source>
</evidence>
<evidence type="ECO:0000256" key="1">
    <source>
        <dbReference type="ARBA" id="ARBA00022737"/>
    </source>
</evidence>
<dbReference type="Proteomes" id="UP001237642">
    <property type="component" value="Unassembled WGS sequence"/>
</dbReference>
<dbReference type="Pfam" id="PF03107">
    <property type="entry name" value="C1_2"/>
    <property type="match status" value="1"/>
</dbReference>
<reference evidence="3" key="1">
    <citation type="submission" date="2023-02" db="EMBL/GenBank/DDBJ databases">
        <title>Genome of toxic invasive species Heracleum sosnowskyi carries increased number of genes despite the absence of recent whole-genome duplications.</title>
        <authorList>
            <person name="Schelkunov M."/>
            <person name="Shtratnikova V."/>
            <person name="Makarenko M."/>
            <person name="Klepikova A."/>
            <person name="Omelchenko D."/>
            <person name="Novikova G."/>
            <person name="Obukhova E."/>
            <person name="Bogdanov V."/>
            <person name="Penin A."/>
            <person name="Logacheva M."/>
        </authorList>
    </citation>
    <scope>NUCLEOTIDE SEQUENCE</scope>
    <source>
        <strain evidence="3">Hsosn_3</strain>
        <tissue evidence="3">Leaf</tissue>
    </source>
</reference>
<evidence type="ECO:0000259" key="2">
    <source>
        <dbReference type="Pfam" id="PF03107"/>
    </source>
</evidence>
<dbReference type="AlphaFoldDB" id="A0AAD8H328"/>
<dbReference type="SUPFAM" id="SSF57889">
    <property type="entry name" value="Cysteine-rich domain"/>
    <property type="match status" value="1"/>
</dbReference>
<protein>
    <recommendedName>
        <fullName evidence="2">DC1 domain-containing protein</fullName>
    </recommendedName>
</protein>
<proteinExistence type="predicted"/>
<sequence length="175" mass="19946">MPVFDLLLIFSSTENETCPNLVHLPAPDELSLNPLLQQFVKDYTTPDKCNNKNDIFKHWSHDEHVLKLITSNEVYKHEDEILCEGCVKPILTDDGLSYYGCAPCKYFMHQACAELPRKIEHHLWSGTTKLYANKYIANHSSFSSVVVVELSAMVYSIVIVCHHLMCSVSIFILDV</sequence>
<reference evidence="3" key="2">
    <citation type="submission" date="2023-05" db="EMBL/GenBank/DDBJ databases">
        <authorList>
            <person name="Schelkunov M.I."/>
        </authorList>
    </citation>
    <scope>NUCLEOTIDE SEQUENCE</scope>
    <source>
        <strain evidence="3">Hsosn_3</strain>
        <tissue evidence="3">Leaf</tissue>
    </source>
</reference>
<dbReference type="InterPro" id="IPR004146">
    <property type="entry name" value="DC1"/>
</dbReference>
<gene>
    <name evidence="3" type="ORF">POM88_043272</name>
</gene>
<dbReference type="EMBL" id="JAUIZM010000010">
    <property type="protein sequence ID" value="KAK1358798.1"/>
    <property type="molecule type" value="Genomic_DNA"/>
</dbReference>
<keyword evidence="4" id="KW-1185">Reference proteome</keyword>
<evidence type="ECO:0000313" key="3">
    <source>
        <dbReference type="EMBL" id="KAK1358798.1"/>
    </source>
</evidence>
<organism evidence="3 4">
    <name type="scientific">Heracleum sosnowskyi</name>
    <dbReference type="NCBI Taxonomy" id="360622"/>
    <lineage>
        <taxon>Eukaryota</taxon>
        <taxon>Viridiplantae</taxon>
        <taxon>Streptophyta</taxon>
        <taxon>Embryophyta</taxon>
        <taxon>Tracheophyta</taxon>
        <taxon>Spermatophyta</taxon>
        <taxon>Magnoliopsida</taxon>
        <taxon>eudicotyledons</taxon>
        <taxon>Gunneridae</taxon>
        <taxon>Pentapetalae</taxon>
        <taxon>asterids</taxon>
        <taxon>campanulids</taxon>
        <taxon>Apiales</taxon>
        <taxon>Apiaceae</taxon>
        <taxon>Apioideae</taxon>
        <taxon>apioid superclade</taxon>
        <taxon>Tordylieae</taxon>
        <taxon>Tordyliinae</taxon>
        <taxon>Heracleum</taxon>
    </lineage>
</organism>
<name>A0AAD8H328_9APIA</name>